<reference evidence="2" key="1">
    <citation type="submission" date="2022-11" db="UniProtKB">
        <authorList>
            <consortium name="EnsemblMetazoa"/>
        </authorList>
    </citation>
    <scope>IDENTIFICATION</scope>
</reference>
<feature type="compositionally biased region" description="Low complexity" evidence="1">
    <location>
        <begin position="20"/>
        <end position="32"/>
    </location>
</feature>
<feature type="region of interest" description="Disordered" evidence="1">
    <location>
        <begin position="275"/>
        <end position="359"/>
    </location>
</feature>
<name>A0A913ZM81_PATMI</name>
<dbReference type="GeneID" id="119724924"/>
<feature type="compositionally biased region" description="Basic and acidic residues" evidence="1">
    <location>
        <begin position="350"/>
        <end position="359"/>
    </location>
</feature>
<organism evidence="2 3">
    <name type="scientific">Patiria miniata</name>
    <name type="common">Bat star</name>
    <name type="synonym">Asterina miniata</name>
    <dbReference type="NCBI Taxonomy" id="46514"/>
    <lineage>
        <taxon>Eukaryota</taxon>
        <taxon>Metazoa</taxon>
        <taxon>Echinodermata</taxon>
        <taxon>Eleutherozoa</taxon>
        <taxon>Asterozoa</taxon>
        <taxon>Asteroidea</taxon>
        <taxon>Valvatacea</taxon>
        <taxon>Valvatida</taxon>
        <taxon>Asterinidae</taxon>
        <taxon>Patiria</taxon>
    </lineage>
</organism>
<feature type="region of interest" description="Disordered" evidence="1">
    <location>
        <begin position="171"/>
        <end position="212"/>
    </location>
</feature>
<dbReference type="Proteomes" id="UP000887568">
    <property type="component" value="Unplaced"/>
</dbReference>
<proteinExistence type="predicted"/>
<dbReference type="AlphaFoldDB" id="A0A913ZM81"/>
<feature type="region of interest" description="Disordered" evidence="1">
    <location>
        <begin position="1"/>
        <end position="53"/>
    </location>
</feature>
<evidence type="ECO:0000256" key="1">
    <source>
        <dbReference type="SAM" id="MobiDB-lite"/>
    </source>
</evidence>
<sequence length="413" mass="44519">MHGGVVKVPPSSCDHDMAMTSGTSSQSDGSDSPAISDHNSNNTDTVGQSGGGTVEIKLIVSIDGGSDEANTPRVLTRVKHEQPAGRSGSVPDVMRLLPPIPRDHDSDSAVQQGLASGGTGLSLRSTRSSSPLLLLDRSGGPGLCFRAADSEKMLPVLLSADAGLHPVARSHGLLGHSNKGGSLSGISRPLSPRPPSPSLLHHPSKDKPAGLPHHLHRRLSEEKHILPLDPEPIVRTREGPLNDITDVHPSLLRRRSCQSPNRLMFSERRRASEGVLNVTPSQLGLHPKSRTQIEPRLQQSKASPSSQRVRREIGELMSTVPSRKPKGQKTAHGQGLNRLSRLSSASVESVNKHDTSDMDDLERQRILHWLDGVKRGMDGQTDKEEDLGTGHFEPPLSRSSTETAIRIIHKDRT</sequence>
<dbReference type="RefSeq" id="XP_038052171.1">
    <property type="nucleotide sequence ID" value="XM_038196243.1"/>
</dbReference>
<evidence type="ECO:0000313" key="3">
    <source>
        <dbReference type="Proteomes" id="UP000887568"/>
    </source>
</evidence>
<accession>A0A913ZM81</accession>
<feature type="region of interest" description="Disordered" evidence="1">
    <location>
        <begin position="104"/>
        <end position="126"/>
    </location>
</feature>
<evidence type="ECO:0000313" key="2">
    <source>
        <dbReference type="EnsemblMetazoa" id="XP_038052171.1"/>
    </source>
</evidence>
<dbReference type="EnsemblMetazoa" id="XM_038196243.1">
    <property type="protein sequence ID" value="XP_038052171.1"/>
    <property type="gene ID" value="LOC119724924"/>
</dbReference>
<dbReference type="OrthoDB" id="10442734at2759"/>
<feature type="compositionally biased region" description="Polar residues" evidence="1">
    <location>
        <begin position="297"/>
        <end position="307"/>
    </location>
</feature>
<feature type="compositionally biased region" description="Polar residues" evidence="1">
    <location>
        <begin position="37"/>
        <end position="47"/>
    </location>
</feature>
<feature type="compositionally biased region" description="Polar residues" evidence="1">
    <location>
        <begin position="340"/>
        <end position="349"/>
    </location>
</feature>
<dbReference type="OMA" id="IVNTFIC"/>
<protein>
    <submittedName>
        <fullName evidence="2">Uncharacterized protein</fullName>
    </submittedName>
</protein>
<keyword evidence="3" id="KW-1185">Reference proteome</keyword>
<feature type="compositionally biased region" description="Basic and acidic residues" evidence="1">
    <location>
        <begin position="376"/>
        <end position="388"/>
    </location>
</feature>
<feature type="region of interest" description="Disordered" evidence="1">
    <location>
        <begin position="376"/>
        <end position="400"/>
    </location>
</feature>